<gene>
    <name evidence="2" type="ORF">ASZ90_000359</name>
</gene>
<dbReference type="AlphaFoldDB" id="A0A0W8G9C6"/>
<dbReference type="EMBL" id="LNQE01000043">
    <property type="protein sequence ID" value="KUG29744.1"/>
    <property type="molecule type" value="Genomic_DNA"/>
</dbReference>
<name>A0A0W8G9C6_9ZZZZ</name>
<sequence length="130" mass="14227">MPSGGARRAGARTLGRNPFPLPAEHKETLMIARVWTCRTPRHTADAFADHLRATGVAEVEKTPGNAGATVLRRDCAGVTHFVMISYWESYEAIRAFAGDDVGRAWLHGDDAAFELDPDLFVTHHEVLCAV</sequence>
<dbReference type="Gene3D" id="3.30.70.100">
    <property type="match status" value="1"/>
</dbReference>
<dbReference type="InterPro" id="IPR007138">
    <property type="entry name" value="ABM_dom"/>
</dbReference>
<evidence type="ECO:0000259" key="1">
    <source>
        <dbReference type="Pfam" id="PF03992"/>
    </source>
</evidence>
<dbReference type="InterPro" id="IPR011008">
    <property type="entry name" value="Dimeric_a/b-barrel"/>
</dbReference>
<evidence type="ECO:0000313" key="2">
    <source>
        <dbReference type="EMBL" id="KUG29744.1"/>
    </source>
</evidence>
<comment type="caution">
    <text evidence="2">The sequence shown here is derived from an EMBL/GenBank/DDBJ whole genome shotgun (WGS) entry which is preliminary data.</text>
</comment>
<organism evidence="2">
    <name type="scientific">hydrocarbon metagenome</name>
    <dbReference type="NCBI Taxonomy" id="938273"/>
    <lineage>
        <taxon>unclassified sequences</taxon>
        <taxon>metagenomes</taxon>
        <taxon>ecological metagenomes</taxon>
    </lineage>
</organism>
<proteinExistence type="predicted"/>
<feature type="domain" description="ABM" evidence="1">
    <location>
        <begin position="30"/>
        <end position="100"/>
    </location>
</feature>
<protein>
    <recommendedName>
        <fullName evidence="1">ABM domain-containing protein</fullName>
    </recommendedName>
</protein>
<dbReference type="SUPFAM" id="SSF54909">
    <property type="entry name" value="Dimeric alpha+beta barrel"/>
    <property type="match status" value="1"/>
</dbReference>
<accession>A0A0W8G9C6</accession>
<reference evidence="2" key="1">
    <citation type="journal article" date="2015" name="Proc. Natl. Acad. Sci. U.S.A.">
        <title>Networks of energetic and metabolic interactions define dynamics in microbial communities.</title>
        <authorList>
            <person name="Embree M."/>
            <person name="Liu J.K."/>
            <person name="Al-Bassam M.M."/>
            <person name="Zengler K."/>
        </authorList>
    </citation>
    <scope>NUCLEOTIDE SEQUENCE</scope>
</reference>
<dbReference type="Pfam" id="PF03992">
    <property type="entry name" value="ABM"/>
    <property type="match status" value="1"/>
</dbReference>